<dbReference type="Proteomes" id="UP000176650">
    <property type="component" value="Unassembled WGS sequence"/>
</dbReference>
<dbReference type="STRING" id="1797298.A2988_02410"/>
<evidence type="ECO:0000313" key="3">
    <source>
        <dbReference type="EMBL" id="OGD34358.1"/>
    </source>
</evidence>
<proteinExistence type="predicted"/>
<gene>
    <name evidence="3" type="ORF">A2988_02410</name>
</gene>
<evidence type="ECO:0000313" key="4">
    <source>
        <dbReference type="Proteomes" id="UP000176650"/>
    </source>
</evidence>
<sequence>MANGFLPKPISGLLIAVMIANSVLFAMMFQPQPAQATGLPVVDIASIAQSVAKFVWDAAKFVYEKAVDIKNAAFQYWEQFKSNHGVIAEIVSSLLLIAMHQALAKLTNDIVAWINGGGKGKIRVLQDPGKFLADAADEAGGILAGQILGVDPKSLCNADYLKYTLAAELTGPYSVPTFPEKVTCTFSGMADGLRKFQEDFRYGGWASFVQLLEKPNNQIGQKLLAMDELNRIEATKTQEAQAELATMKSGFLNQKRCFITKAPTSGRFTFDQNELAQSNLGGGLASQRYNIEGRDLEDAMKLFGDNFVRNEEEFKAFIIREGGMVECKTVTPGEQISNLANKALLAPYERLEQSITGLTDKLGTGAGSVIKPYVLAISSALINQMLKKEKGLISGVLTSALQKRDRRLQRQPSDSLQNNAQLAQSAGALSGSVNDFRSFLIKSLIEFNLFVTTASNIINASDDVFGKVPIDSSTVTTGWPGGLDANGGGMERFGPGNQLQPYVSWYKGKTEDINPLNDADGKSYRNVMTNYPGKVFYQETQWCGAYSEEIPIEQTSTIETLATGAVANAIYAGPAGGNILSYRDGTDATTPPPTENWMQFATAQTTPVQSTCPDGYYMSGLNNDGSDNNGNHWRLASVYCDHTPWNSSFFANDNATVIPVPLNGESHCPSGTYMSGYKIGGAIAPTPAFGPPGDFKATAIICSGAPAGLPFNRTNESALSPPTNLRIGQAGVSYWDPRICPNGKYMSGIRIDDMGVDAMNTTVFCSDAPAFTGTHITETFWEQYLSPTFDGGSVSLANKREQFIPDPAYQSILPPIDFVSPSAATALLGRGKFFPELVEKIQELMEKIRIITGYHFGYPSPDVKDYTSALADQLGTNPDDDPKDNDRKDTAGAIIYEGSVTDVLTKYGDLAQIYQQLFAGLQDENSLEGVDKDFKILSPEENNIRLALIGKRCPILPPSPDSSLYAECPRLPSGEYNMARKFIFEKDAASGITTGFATNPFTGEKSSSLAGLLNLEEMAAQLGSLPPDKNIIKLIRIRQLLEQLQVWRSMNPIDTPNYRKALGEIKIPNKTTLSIPDALTGVDTVLVSLSGYEKIQDWLNATSTTDSLGAIVPVKNQDIQTLIEAYGYTTAKEAYPQISKELDGVLDDIINQITDKLKDVFLKRTELALEQARKDARHRLEKFIIYVRDLGSEVKLEIPPSEAAVLQSLGFATQQIERDAFVLKVDAGTYRASLAPPAAGASPVTPPDLKQLTDFQKNGLIGSAQYKIRALARFLSIDVTAKPFRDLMEGYATYALDIQLQKALEDAYKYYTGVTDAGNPSAGILLTDGSPLYKDAQMKLEELKNDFNLMLEETRKVKEEFQQLNSDVGQQKQGLQDMLDNLNIMASDYAQANACFNVSTLPNSRWNVPPFLSGKYNGAAGTAIVSGGVAAGTTYGALIATGVTSGAVLGAATLGVGLVVVAAVAYFSSRKAKKKQRAAEQAYLNALRKCAEGIDDYNRHLGQLVDNFVCGKINKKYEDKF</sequence>
<feature type="transmembrane region" description="Helical" evidence="2">
    <location>
        <begin position="1447"/>
        <end position="1467"/>
    </location>
</feature>
<keyword evidence="2" id="KW-0812">Transmembrane</keyword>
<organism evidence="3 4">
    <name type="scientific">Candidatus Azambacteria bacterium RIFCSPLOWO2_01_FULL_46_25</name>
    <dbReference type="NCBI Taxonomy" id="1797298"/>
    <lineage>
        <taxon>Bacteria</taxon>
        <taxon>Candidatus Azamiibacteriota</taxon>
    </lineage>
</organism>
<keyword evidence="1" id="KW-0175">Coiled coil</keyword>
<keyword evidence="2" id="KW-0472">Membrane</keyword>
<feature type="coiled-coil region" evidence="1">
    <location>
        <begin position="1333"/>
        <end position="1360"/>
    </location>
</feature>
<accession>A0A1F5BUX3</accession>
<evidence type="ECO:0000256" key="1">
    <source>
        <dbReference type="SAM" id="Coils"/>
    </source>
</evidence>
<reference evidence="3 4" key="1">
    <citation type="journal article" date="2016" name="Nat. Commun.">
        <title>Thousands of microbial genomes shed light on interconnected biogeochemical processes in an aquifer system.</title>
        <authorList>
            <person name="Anantharaman K."/>
            <person name="Brown C.T."/>
            <person name="Hug L.A."/>
            <person name="Sharon I."/>
            <person name="Castelle C.J."/>
            <person name="Probst A.J."/>
            <person name="Thomas B.C."/>
            <person name="Singh A."/>
            <person name="Wilkins M.J."/>
            <person name="Karaoz U."/>
            <person name="Brodie E.L."/>
            <person name="Williams K.H."/>
            <person name="Hubbard S.S."/>
            <person name="Banfield J.F."/>
        </authorList>
    </citation>
    <scope>NUCLEOTIDE SEQUENCE [LARGE SCALE GENOMIC DNA]</scope>
</reference>
<name>A0A1F5BUX3_9BACT</name>
<keyword evidence="2" id="KW-1133">Transmembrane helix</keyword>
<comment type="caution">
    <text evidence="3">The sequence shown here is derived from an EMBL/GenBank/DDBJ whole genome shotgun (WGS) entry which is preliminary data.</text>
</comment>
<evidence type="ECO:0000256" key="2">
    <source>
        <dbReference type="SAM" id="Phobius"/>
    </source>
</evidence>
<protein>
    <submittedName>
        <fullName evidence="3">Uncharacterized protein</fullName>
    </submittedName>
</protein>
<dbReference type="EMBL" id="MEYS01000001">
    <property type="protein sequence ID" value="OGD34358.1"/>
    <property type="molecule type" value="Genomic_DNA"/>
</dbReference>